<evidence type="ECO:0000256" key="4">
    <source>
        <dbReference type="ARBA" id="ARBA00022824"/>
    </source>
</evidence>
<feature type="transmembrane region" description="Helical" evidence="10">
    <location>
        <begin position="102"/>
        <end position="123"/>
    </location>
</feature>
<sequence length="347" mass="38546">MTTRRHVTKVEIPIPSSGNSNSKINSNLSASNKLDLPPPNNSPFLPTVLESLLIAIYPGTLLLGSIFSSLHPATRNATYNANSQSYDPRDAPSYFAKKSNLFNVYFVKIGWFWITLAFFLFTFTHSSLGPPLRPALTKRRLQACLRYACITAVWIAVTQWFFGPPIIDRGFRWTGGKCELLYDDSYAARAEKADMSDAEKAFTHAACKTIGGQWAGGHDISGHVFLLILGSATLWLELLPAMLKMDGLREARRIMTSDGLVRGAAYETEDTVEGNNMKIPEETHIGVKVALFVAGMSWWMLLMTAAYFHTWFEKFTGLLVAFGAVYAVYFLPRGVPAWRQVVGMPGV</sequence>
<dbReference type="InterPro" id="IPR046400">
    <property type="entry name" value="SCS3"/>
</dbReference>
<proteinExistence type="inferred from homology"/>
<evidence type="ECO:0000313" key="11">
    <source>
        <dbReference type="EMBL" id="KAK5701047.1"/>
    </source>
</evidence>
<evidence type="ECO:0000313" key="12">
    <source>
        <dbReference type="Proteomes" id="UP001310594"/>
    </source>
</evidence>
<comment type="catalytic activity">
    <reaction evidence="8">
        <text>(9Z)-octadecenoyl-CoA + H2O = S-(9Z-octadecenoyl)-4'-phosphopantetheine + adenosine 3',5'-bisphosphate + 2 H(+)</text>
        <dbReference type="Rhea" id="RHEA:65564"/>
        <dbReference type="ChEBI" id="CHEBI:15377"/>
        <dbReference type="ChEBI" id="CHEBI:15378"/>
        <dbReference type="ChEBI" id="CHEBI:57387"/>
        <dbReference type="ChEBI" id="CHEBI:58343"/>
        <dbReference type="ChEBI" id="CHEBI:156553"/>
    </reaction>
</comment>
<evidence type="ECO:0000256" key="6">
    <source>
        <dbReference type="ARBA" id="ARBA00023098"/>
    </source>
</evidence>
<feature type="transmembrane region" description="Helical" evidence="10">
    <location>
        <begin position="52"/>
        <end position="70"/>
    </location>
</feature>
<keyword evidence="8" id="KW-0444">Lipid biosynthesis</keyword>
<comment type="catalytic activity">
    <reaction evidence="8">
        <text>an acyl-CoA + H2O = an acyl-4'-phosphopantetheine + adenosine 3',5'-bisphosphate + 2 H(+)</text>
        <dbReference type="Rhea" id="RHEA:50044"/>
        <dbReference type="ChEBI" id="CHEBI:15377"/>
        <dbReference type="ChEBI" id="CHEBI:15378"/>
        <dbReference type="ChEBI" id="CHEBI:58342"/>
        <dbReference type="ChEBI" id="CHEBI:58343"/>
        <dbReference type="ChEBI" id="CHEBI:132023"/>
    </reaction>
</comment>
<dbReference type="InterPro" id="IPR019388">
    <property type="entry name" value="FIT"/>
</dbReference>
<feature type="transmembrane region" description="Helical" evidence="10">
    <location>
        <begin position="285"/>
        <end position="309"/>
    </location>
</feature>
<evidence type="ECO:0000256" key="7">
    <source>
        <dbReference type="ARBA" id="ARBA00023136"/>
    </source>
</evidence>
<evidence type="ECO:0000256" key="5">
    <source>
        <dbReference type="ARBA" id="ARBA00022989"/>
    </source>
</evidence>
<evidence type="ECO:0000256" key="8">
    <source>
        <dbReference type="HAMAP-Rule" id="MF_03231"/>
    </source>
</evidence>
<comment type="function">
    <text evidence="8">Fatty acyl-coenzyme A (CoA) diphosphatase that hydrolyzes fatty acyl-CoA to yield acyl-4'-phosphopantetheine and adenosine 3',5'-bisphosphate. Preferentially hydrolyzes unsaturated long-chain acyl-CoA substrates in the endoplasmic reticulum (ER) lumen. This catalytic activity is required for maintaining ER structure and for lipid droplets (LDs) biogenesis, which are lipid storage organelles involved in maintaining lipid and energy homeostasis. May directly bind to diacylglycerol (DAGs) and triacylglycerol, which is also important for LD biogenesis. May support directional budding of nacent LDs from the ER into the cytosol by reducing DAG levels at sites of LD formation. May play a role in the regulation of cell morphology and cytoskeletal organization. Involved in phospholipid biosynthesis.</text>
</comment>
<keyword evidence="4 8" id="KW-0256">Endoplasmic reticulum</keyword>
<dbReference type="AlphaFoldDB" id="A0AAN7WD85"/>
<keyword evidence="6" id="KW-0443">Lipid metabolism</keyword>
<dbReference type="EMBL" id="JAVRQU010000007">
    <property type="protein sequence ID" value="KAK5701047.1"/>
    <property type="molecule type" value="Genomic_DNA"/>
</dbReference>
<evidence type="ECO:0000256" key="1">
    <source>
        <dbReference type="ARBA" id="ARBA00004477"/>
    </source>
</evidence>
<feature type="transmembrane region" description="Helical" evidence="10">
    <location>
        <begin position="224"/>
        <end position="243"/>
    </location>
</feature>
<evidence type="ECO:0000256" key="9">
    <source>
        <dbReference type="SAM" id="MobiDB-lite"/>
    </source>
</evidence>
<evidence type="ECO:0000256" key="10">
    <source>
        <dbReference type="SAM" id="Phobius"/>
    </source>
</evidence>
<keyword evidence="5 8" id="KW-1133">Transmembrane helix</keyword>
<keyword evidence="8" id="KW-1208">Phospholipid metabolism</keyword>
<name>A0AAN7WD85_9PEZI</name>
<organism evidence="11 12">
    <name type="scientific">Elasticomyces elasticus</name>
    <dbReference type="NCBI Taxonomy" id="574655"/>
    <lineage>
        <taxon>Eukaryota</taxon>
        <taxon>Fungi</taxon>
        <taxon>Dikarya</taxon>
        <taxon>Ascomycota</taxon>
        <taxon>Pezizomycotina</taxon>
        <taxon>Dothideomycetes</taxon>
        <taxon>Dothideomycetidae</taxon>
        <taxon>Mycosphaerellales</taxon>
        <taxon>Teratosphaeriaceae</taxon>
        <taxon>Elasticomyces</taxon>
    </lineage>
</organism>
<reference evidence="11" key="1">
    <citation type="submission" date="2023-08" db="EMBL/GenBank/DDBJ databases">
        <title>Black Yeasts Isolated from many extreme environments.</title>
        <authorList>
            <person name="Coleine C."/>
            <person name="Stajich J.E."/>
            <person name="Selbmann L."/>
        </authorList>
    </citation>
    <scope>NUCLEOTIDE SEQUENCE</scope>
    <source>
        <strain evidence="11">CCFEE 5810</strain>
    </source>
</reference>
<feature type="transmembrane region" description="Helical" evidence="10">
    <location>
        <begin position="315"/>
        <end position="331"/>
    </location>
</feature>
<dbReference type="Pfam" id="PF10261">
    <property type="entry name" value="FIT"/>
    <property type="match status" value="1"/>
</dbReference>
<keyword evidence="7 8" id="KW-0472">Membrane</keyword>
<keyword evidence="8" id="KW-0594">Phospholipid biosynthesis</keyword>
<accession>A0AAN7WD85</accession>
<dbReference type="EC" id="3.6.1.-" evidence="8"/>
<comment type="catalytic activity">
    <reaction evidence="8">
        <text>(5Z,8Z,11Z,14Z)-eicosatetraenoyl-CoA + H2O = S-(5Z,8Z,11Z,14Z-eicosatetraenoyl)-4'-phosphopantetheine + adenosine 3',5'-bisphosphate + 2 H(+)</text>
        <dbReference type="Rhea" id="RHEA:65568"/>
        <dbReference type="ChEBI" id="CHEBI:15377"/>
        <dbReference type="ChEBI" id="CHEBI:15378"/>
        <dbReference type="ChEBI" id="CHEBI:57368"/>
        <dbReference type="ChEBI" id="CHEBI:58343"/>
        <dbReference type="ChEBI" id="CHEBI:156554"/>
    </reaction>
</comment>
<dbReference type="GO" id="GO:0140042">
    <property type="term" value="P:lipid droplet formation"/>
    <property type="evidence" value="ECO:0007669"/>
    <property type="project" value="UniProtKB-UniRule"/>
</dbReference>
<protein>
    <recommendedName>
        <fullName evidence="8">Acyl-coenzyme A diphosphatase SCS3</fullName>
        <ecNumber evidence="8">3.6.1.-</ecNumber>
    </recommendedName>
    <alternativeName>
        <fullName evidence="8">FIT family protein SCS3</fullName>
    </alternativeName>
</protein>
<dbReference type="GO" id="GO:0005789">
    <property type="term" value="C:endoplasmic reticulum membrane"/>
    <property type="evidence" value="ECO:0007669"/>
    <property type="project" value="UniProtKB-SubCell"/>
</dbReference>
<dbReference type="HAMAP" id="MF_03231">
    <property type="entry name" value="SCS3"/>
    <property type="match status" value="1"/>
</dbReference>
<dbReference type="PANTHER" id="PTHR23129:SF0">
    <property type="entry name" value="ACYL-COENZYME A DIPHOSPHATASE FITM2"/>
    <property type="match status" value="1"/>
</dbReference>
<keyword evidence="3 8" id="KW-0378">Hydrolase</keyword>
<comment type="caution">
    <text evidence="11">The sequence shown here is derived from an EMBL/GenBank/DDBJ whole genome shotgun (WGS) entry which is preliminary data.</text>
</comment>
<evidence type="ECO:0000256" key="3">
    <source>
        <dbReference type="ARBA" id="ARBA00022801"/>
    </source>
</evidence>
<keyword evidence="2 8" id="KW-0812">Transmembrane</keyword>
<feature type="transmembrane region" description="Helical" evidence="10">
    <location>
        <begin position="144"/>
        <end position="162"/>
    </location>
</feature>
<comment type="catalytic activity">
    <reaction evidence="8">
        <text>hexadecanoyl-CoA + H2O = S-hexadecanoyl-4'-phosphopantetheine + adenosine 3',5'-bisphosphate + 2 H(+)</text>
        <dbReference type="Rhea" id="RHEA:50032"/>
        <dbReference type="ChEBI" id="CHEBI:15377"/>
        <dbReference type="ChEBI" id="CHEBI:15378"/>
        <dbReference type="ChEBI" id="CHEBI:57379"/>
        <dbReference type="ChEBI" id="CHEBI:58343"/>
        <dbReference type="ChEBI" id="CHEBI:132018"/>
    </reaction>
</comment>
<comment type="similarity">
    <text evidence="8">Belongs to the FIT family. Fungal FIT2B/SCS3 subfamily.</text>
</comment>
<evidence type="ECO:0000256" key="2">
    <source>
        <dbReference type="ARBA" id="ARBA00022692"/>
    </source>
</evidence>
<gene>
    <name evidence="8" type="primary">SCS3</name>
    <name evidence="8" type="synonym">FIT2B</name>
    <name evidence="11" type="ORF">LTR97_005566</name>
</gene>
<dbReference type="GO" id="GO:0010945">
    <property type="term" value="F:coenzyme A diphosphatase activity"/>
    <property type="evidence" value="ECO:0007669"/>
    <property type="project" value="InterPro"/>
</dbReference>
<comment type="subcellular location">
    <subcellularLocation>
        <location evidence="1 8">Endoplasmic reticulum membrane</location>
        <topology evidence="1 8">Multi-pass membrane protein</topology>
    </subcellularLocation>
</comment>
<dbReference type="GO" id="GO:0008654">
    <property type="term" value="P:phospholipid biosynthetic process"/>
    <property type="evidence" value="ECO:0007669"/>
    <property type="project" value="UniProtKB-KW"/>
</dbReference>
<feature type="active site" evidence="8">
    <location>
        <position position="309"/>
    </location>
</feature>
<dbReference type="PANTHER" id="PTHR23129">
    <property type="entry name" value="ACYL-COENZYME A DIPHOSPHATASE FITM2"/>
    <property type="match status" value="1"/>
</dbReference>
<dbReference type="Proteomes" id="UP001310594">
    <property type="component" value="Unassembled WGS sequence"/>
</dbReference>
<feature type="region of interest" description="Disordered" evidence="9">
    <location>
        <begin position="1"/>
        <end position="22"/>
    </location>
</feature>
<feature type="active site" evidence="8">
    <location>
        <position position="223"/>
    </location>
</feature>